<evidence type="ECO:0000313" key="3">
    <source>
        <dbReference type="Proteomes" id="UP001595462"/>
    </source>
</evidence>
<gene>
    <name evidence="2" type="ORF">ACFOSU_15515</name>
</gene>
<accession>A0ABV7ERH7</accession>
<comment type="caution">
    <text evidence="2">The sequence shown here is derived from an EMBL/GenBank/DDBJ whole genome shotgun (WGS) entry which is preliminary data.</text>
</comment>
<protein>
    <submittedName>
        <fullName evidence="2">Uncharacterized protein</fullName>
    </submittedName>
</protein>
<dbReference type="EMBL" id="JBHRSS010000008">
    <property type="protein sequence ID" value="MFC3105289.1"/>
    <property type="molecule type" value="Genomic_DNA"/>
</dbReference>
<keyword evidence="1" id="KW-0812">Transmembrane</keyword>
<evidence type="ECO:0000313" key="2">
    <source>
        <dbReference type="EMBL" id="MFC3105289.1"/>
    </source>
</evidence>
<evidence type="ECO:0000256" key="1">
    <source>
        <dbReference type="SAM" id="Phobius"/>
    </source>
</evidence>
<dbReference type="RefSeq" id="WP_380690849.1">
    <property type="nucleotide sequence ID" value="NZ_JBHRSS010000008.1"/>
</dbReference>
<keyword evidence="1" id="KW-0472">Membrane</keyword>
<dbReference type="Proteomes" id="UP001595462">
    <property type="component" value="Unassembled WGS sequence"/>
</dbReference>
<sequence length="97" mass="10328">MTTSARATRRDKGTWRRYGAADWLGLAASPSFALMAWIAGTGAPGTALCSAAPAGLSIGGMAWMYLLMSVFHMSPWLRIASDRLQRVTRPISKALGG</sequence>
<keyword evidence="1" id="KW-1133">Transmembrane helix</keyword>
<reference evidence="3" key="1">
    <citation type="journal article" date="2019" name="Int. J. Syst. Evol. Microbiol.">
        <title>The Global Catalogue of Microorganisms (GCM) 10K type strain sequencing project: providing services to taxonomists for standard genome sequencing and annotation.</title>
        <authorList>
            <consortium name="The Broad Institute Genomics Platform"/>
            <consortium name="The Broad Institute Genome Sequencing Center for Infectious Disease"/>
            <person name="Wu L."/>
            <person name="Ma J."/>
        </authorList>
    </citation>
    <scope>NUCLEOTIDE SEQUENCE [LARGE SCALE GENOMIC DNA]</scope>
    <source>
        <strain evidence="3">KCTC 52640</strain>
    </source>
</reference>
<proteinExistence type="predicted"/>
<feature type="transmembrane region" description="Helical" evidence="1">
    <location>
        <begin position="20"/>
        <end position="39"/>
    </location>
</feature>
<name>A0ABV7ERH7_9GAMM</name>
<organism evidence="2 3">
    <name type="scientific">Salinisphaera aquimarina</name>
    <dbReference type="NCBI Taxonomy" id="2094031"/>
    <lineage>
        <taxon>Bacteria</taxon>
        <taxon>Pseudomonadati</taxon>
        <taxon>Pseudomonadota</taxon>
        <taxon>Gammaproteobacteria</taxon>
        <taxon>Salinisphaerales</taxon>
        <taxon>Salinisphaeraceae</taxon>
        <taxon>Salinisphaera</taxon>
    </lineage>
</organism>
<keyword evidence="3" id="KW-1185">Reference proteome</keyword>